<name>A0AAV3ZML1_9GAST</name>
<organism evidence="1 2">
    <name type="scientific">Plakobranchus ocellatus</name>
    <dbReference type="NCBI Taxonomy" id="259542"/>
    <lineage>
        <taxon>Eukaryota</taxon>
        <taxon>Metazoa</taxon>
        <taxon>Spiralia</taxon>
        <taxon>Lophotrochozoa</taxon>
        <taxon>Mollusca</taxon>
        <taxon>Gastropoda</taxon>
        <taxon>Heterobranchia</taxon>
        <taxon>Euthyneura</taxon>
        <taxon>Panpulmonata</taxon>
        <taxon>Sacoglossa</taxon>
        <taxon>Placobranchoidea</taxon>
        <taxon>Plakobranchidae</taxon>
        <taxon>Plakobranchus</taxon>
    </lineage>
</organism>
<gene>
    <name evidence="1" type="ORF">PoB_002229000</name>
</gene>
<dbReference type="EMBL" id="BLXT01002535">
    <property type="protein sequence ID" value="GFN95784.1"/>
    <property type="molecule type" value="Genomic_DNA"/>
</dbReference>
<dbReference type="Proteomes" id="UP000735302">
    <property type="component" value="Unassembled WGS sequence"/>
</dbReference>
<evidence type="ECO:0000313" key="1">
    <source>
        <dbReference type="EMBL" id="GFN95784.1"/>
    </source>
</evidence>
<proteinExistence type="predicted"/>
<reference evidence="1 2" key="1">
    <citation type="journal article" date="2021" name="Elife">
        <title>Chloroplast acquisition without the gene transfer in kleptoplastic sea slugs, Plakobranchus ocellatus.</title>
        <authorList>
            <person name="Maeda T."/>
            <person name="Takahashi S."/>
            <person name="Yoshida T."/>
            <person name="Shimamura S."/>
            <person name="Takaki Y."/>
            <person name="Nagai Y."/>
            <person name="Toyoda A."/>
            <person name="Suzuki Y."/>
            <person name="Arimoto A."/>
            <person name="Ishii H."/>
            <person name="Satoh N."/>
            <person name="Nishiyama T."/>
            <person name="Hasebe M."/>
            <person name="Maruyama T."/>
            <person name="Minagawa J."/>
            <person name="Obokata J."/>
            <person name="Shigenobu S."/>
        </authorList>
    </citation>
    <scope>NUCLEOTIDE SEQUENCE [LARGE SCALE GENOMIC DNA]</scope>
</reference>
<evidence type="ECO:0000313" key="2">
    <source>
        <dbReference type="Proteomes" id="UP000735302"/>
    </source>
</evidence>
<protein>
    <submittedName>
        <fullName evidence="1">Uncharacterized protein</fullName>
    </submittedName>
</protein>
<sequence>MVNLNWLVFGSECLCRLEDIHLQCLHDLGTRPAVLPDRRILMNFKACGANPGTFSASDRPPFSGSHGFMHLLCPMVRFELLRP</sequence>
<dbReference type="AlphaFoldDB" id="A0AAV3ZML1"/>
<accession>A0AAV3ZML1</accession>
<comment type="caution">
    <text evidence="1">The sequence shown here is derived from an EMBL/GenBank/DDBJ whole genome shotgun (WGS) entry which is preliminary data.</text>
</comment>
<keyword evidence="2" id="KW-1185">Reference proteome</keyword>